<comment type="caution">
    <text evidence="6">The sequence shown here is derived from an EMBL/GenBank/DDBJ whole genome shotgun (WGS) entry which is preliminary data.</text>
</comment>
<dbReference type="OrthoDB" id="9801987at2"/>
<evidence type="ECO:0000313" key="6">
    <source>
        <dbReference type="EMBL" id="RDU37383.1"/>
    </source>
</evidence>
<dbReference type="InterPro" id="IPR025302">
    <property type="entry name" value="DrrA1/2-like_C"/>
</dbReference>
<dbReference type="PROSITE" id="PS00211">
    <property type="entry name" value="ABC_TRANSPORTER_1"/>
    <property type="match status" value="1"/>
</dbReference>
<keyword evidence="7" id="KW-1185">Reference proteome</keyword>
<evidence type="ECO:0000313" key="7">
    <source>
        <dbReference type="Proteomes" id="UP000257144"/>
    </source>
</evidence>
<name>A0A3D8GSD2_9BACI</name>
<gene>
    <name evidence="6" type="ORF">DRW41_05935</name>
</gene>
<dbReference type="InterPro" id="IPR003593">
    <property type="entry name" value="AAA+_ATPase"/>
</dbReference>
<protein>
    <submittedName>
        <fullName evidence="6">ABC transporter ATP-binding protein</fullName>
    </submittedName>
</protein>
<dbReference type="InterPro" id="IPR050763">
    <property type="entry name" value="ABC_transporter_ATP-binding"/>
</dbReference>
<evidence type="ECO:0000256" key="2">
    <source>
        <dbReference type="ARBA" id="ARBA00022448"/>
    </source>
</evidence>
<comment type="similarity">
    <text evidence="1">Belongs to the ABC transporter superfamily.</text>
</comment>
<evidence type="ECO:0000256" key="1">
    <source>
        <dbReference type="ARBA" id="ARBA00005417"/>
    </source>
</evidence>
<dbReference type="InterPro" id="IPR017871">
    <property type="entry name" value="ABC_transporter-like_CS"/>
</dbReference>
<accession>A0A3D8GSD2</accession>
<dbReference type="SMART" id="SM00382">
    <property type="entry name" value="AAA"/>
    <property type="match status" value="1"/>
</dbReference>
<dbReference type="Gene3D" id="3.40.50.300">
    <property type="entry name" value="P-loop containing nucleotide triphosphate hydrolases"/>
    <property type="match status" value="1"/>
</dbReference>
<dbReference type="SUPFAM" id="SSF52540">
    <property type="entry name" value="P-loop containing nucleoside triphosphate hydrolases"/>
    <property type="match status" value="1"/>
</dbReference>
<proteinExistence type="inferred from homology"/>
<feature type="domain" description="ABC transporter" evidence="5">
    <location>
        <begin position="3"/>
        <end position="229"/>
    </location>
</feature>
<keyword evidence="2" id="KW-0813">Transport</keyword>
<dbReference type="PANTHER" id="PTHR42711">
    <property type="entry name" value="ABC TRANSPORTER ATP-BINDING PROTEIN"/>
    <property type="match status" value="1"/>
</dbReference>
<dbReference type="RefSeq" id="WP_115451057.1">
    <property type="nucleotide sequence ID" value="NZ_QNQT01000002.1"/>
</dbReference>
<organism evidence="6 7">
    <name type="scientific">Neobacillus piezotolerans</name>
    <dbReference type="NCBI Taxonomy" id="2259171"/>
    <lineage>
        <taxon>Bacteria</taxon>
        <taxon>Bacillati</taxon>
        <taxon>Bacillota</taxon>
        <taxon>Bacilli</taxon>
        <taxon>Bacillales</taxon>
        <taxon>Bacillaceae</taxon>
        <taxon>Neobacillus</taxon>
    </lineage>
</organism>
<dbReference type="Pfam" id="PF00005">
    <property type="entry name" value="ABC_tran"/>
    <property type="match status" value="1"/>
</dbReference>
<sequence>MGLEIRNLTKCYGDNVAVNNISVQLPKGQVLGLLGRNGAGKTTTIKMMLGLVRPDSGEILWEGRPFLREELSIGYLPEERGLYPKTKIAEQLRYFGQLEGMGRKLANERIDYWLEKFEITEYKNKLASELSKGNQQKIQIIATLLHDPDIIILDEPFSGLDPVNATSLGNVIEELVEQKKTIILSSHRMESIEMFCENVCMMKKGDIVVSGKLQTVKDEYGYKNLRITSAGQLEQVFRKLNTPFEKNGLVYNAKVHNEKEGMDILKAAEADGVPLQNFSLLEPTLHQIFVERVG</sequence>
<dbReference type="AlphaFoldDB" id="A0A3D8GSD2"/>
<dbReference type="InterPro" id="IPR027417">
    <property type="entry name" value="P-loop_NTPase"/>
</dbReference>
<evidence type="ECO:0000256" key="4">
    <source>
        <dbReference type="ARBA" id="ARBA00022840"/>
    </source>
</evidence>
<dbReference type="Proteomes" id="UP000257144">
    <property type="component" value="Unassembled WGS sequence"/>
</dbReference>
<keyword evidence="3" id="KW-0547">Nucleotide-binding</keyword>
<dbReference type="Pfam" id="PF13732">
    <property type="entry name" value="DrrA1-3_C"/>
    <property type="match status" value="1"/>
</dbReference>
<evidence type="ECO:0000259" key="5">
    <source>
        <dbReference type="PROSITE" id="PS50893"/>
    </source>
</evidence>
<evidence type="ECO:0000256" key="3">
    <source>
        <dbReference type="ARBA" id="ARBA00022741"/>
    </source>
</evidence>
<keyword evidence="4 6" id="KW-0067">ATP-binding</keyword>
<dbReference type="EMBL" id="QNQT01000002">
    <property type="protein sequence ID" value="RDU37383.1"/>
    <property type="molecule type" value="Genomic_DNA"/>
</dbReference>
<dbReference type="GO" id="GO:0016887">
    <property type="term" value="F:ATP hydrolysis activity"/>
    <property type="evidence" value="ECO:0007669"/>
    <property type="project" value="InterPro"/>
</dbReference>
<dbReference type="GO" id="GO:0005524">
    <property type="term" value="F:ATP binding"/>
    <property type="evidence" value="ECO:0007669"/>
    <property type="project" value="UniProtKB-KW"/>
</dbReference>
<dbReference type="InterPro" id="IPR003439">
    <property type="entry name" value="ABC_transporter-like_ATP-bd"/>
</dbReference>
<dbReference type="PANTHER" id="PTHR42711:SF5">
    <property type="entry name" value="ABC TRANSPORTER ATP-BINDING PROTEIN NATA"/>
    <property type="match status" value="1"/>
</dbReference>
<dbReference type="PROSITE" id="PS50893">
    <property type="entry name" value="ABC_TRANSPORTER_2"/>
    <property type="match status" value="1"/>
</dbReference>
<reference evidence="6 7" key="1">
    <citation type="submission" date="2018-07" db="EMBL/GenBank/DDBJ databases">
        <title>Bacillus sp. YLB-04 draft genome sequence.</title>
        <authorList>
            <person name="Yu L."/>
            <person name="Tang X."/>
        </authorList>
    </citation>
    <scope>NUCLEOTIDE SEQUENCE [LARGE SCALE GENOMIC DNA]</scope>
    <source>
        <strain evidence="6 7">YLB-04</strain>
    </source>
</reference>